<sequence length="249" mass="27109">MRNFRILAAVGLLGAATVANAGVTSTWTLTNDYDFRGNSQSAKDPAIQGSIDFAAANGWYVGAWGSNIDFGKADDIVADADVEVDVYTGFTGTSEGGLGWDAGLVYYTYPSASDLNYFEIYGSVSYEWFKGKLWYSDAFGGDYAKDTARNASGTDKVSAWYLEGNATFPLPKDFSILLHAGYSTGDYWDNAFGDDQIDYSVGVGYTVGKFNLALKYVDTDGDIVYKSDEFNNEGRVIFTVATTFPWSNN</sequence>
<dbReference type="InterPro" id="IPR010239">
    <property type="entry name" value="CHP02001"/>
</dbReference>
<gene>
    <name evidence="2" type="ORF">ACFPN2_08305</name>
</gene>
<evidence type="ECO:0000256" key="1">
    <source>
        <dbReference type="SAM" id="SignalP"/>
    </source>
</evidence>
<evidence type="ECO:0000313" key="2">
    <source>
        <dbReference type="EMBL" id="MFC4309079.1"/>
    </source>
</evidence>
<name>A0ABV8SNA2_9GAMM</name>
<accession>A0ABV8SNA2</accession>
<dbReference type="EMBL" id="JBHSDU010000003">
    <property type="protein sequence ID" value="MFC4309079.1"/>
    <property type="molecule type" value="Genomic_DNA"/>
</dbReference>
<evidence type="ECO:0000313" key="3">
    <source>
        <dbReference type="Proteomes" id="UP001595904"/>
    </source>
</evidence>
<dbReference type="Pfam" id="PF09694">
    <property type="entry name" value="Gcw_chp"/>
    <property type="match status" value="1"/>
</dbReference>
<feature type="signal peptide" evidence="1">
    <location>
        <begin position="1"/>
        <end position="21"/>
    </location>
</feature>
<keyword evidence="3" id="KW-1185">Reference proteome</keyword>
<protein>
    <submittedName>
        <fullName evidence="2">TorF family putative porin</fullName>
    </submittedName>
</protein>
<dbReference type="NCBIfam" id="TIGR02001">
    <property type="entry name" value="gcw_chp"/>
    <property type="match status" value="1"/>
</dbReference>
<comment type="caution">
    <text evidence="2">The sequence shown here is derived from an EMBL/GenBank/DDBJ whole genome shotgun (WGS) entry which is preliminary data.</text>
</comment>
<dbReference type="SUPFAM" id="SSF56935">
    <property type="entry name" value="Porins"/>
    <property type="match status" value="1"/>
</dbReference>
<organism evidence="2 3">
    <name type="scientific">Steroidobacter flavus</name>
    <dbReference type="NCBI Taxonomy" id="1842136"/>
    <lineage>
        <taxon>Bacteria</taxon>
        <taxon>Pseudomonadati</taxon>
        <taxon>Pseudomonadota</taxon>
        <taxon>Gammaproteobacteria</taxon>
        <taxon>Steroidobacterales</taxon>
        <taxon>Steroidobacteraceae</taxon>
        <taxon>Steroidobacter</taxon>
    </lineage>
</organism>
<proteinExistence type="predicted"/>
<dbReference type="RefSeq" id="WP_380596143.1">
    <property type="nucleotide sequence ID" value="NZ_JBHSDU010000003.1"/>
</dbReference>
<feature type="chain" id="PRO_5046595453" evidence="1">
    <location>
        <begin position="22"/>
        <end position="249"/>
    </location>
</feature>
<keyword evidence="1" id="KW-0732">Signal</keyword>
<dbReference type="Proteomes" id="UP001595904">
    <property type="component" value="Unassembled WGS sequence"/>
</dbReference>
<reference evidence="3" key="1">
    <citation type="journal article" date="2019" name="Int. J. Syst. Evol. Microbiol.">
        <title>The Global Catalogue of Microorganisms (GCM) 10K type strain sequencing project: providing services to taxonomists for standard genome sequencing and annotation.</title>
        <authorList>
            <consortium name="The Broad Institute Genomics Platform"/>
            <consortium name="The Broad Institute Genome Sequencing Center for Infectious Disease"/>
            <person name="Wu L."/>
            <person name="Ma J."/>
        </authorList>
    </citation>
    <scope>NUCLEOTIDE SEQUENCE [LARGE SCALE GENOMIC DNA]</scope>
    <source>
        <strain evidence="3">CGMCC 1.10759</strain>
    </source>
</reference>